<dbReference type="EMBL" id="CAJVPW010005206">
    <property type="protein sequence ID" value="CAG8551770.1"/>
    <property type="molecule type" value="Genomic_DNA"/>
</dbReference>
<comment type="caution">
    <text evidence="1">The sequence shown here is derived from an EMBL/GenBank/DDBJ whole genome shotgun (WGS) entry which is preliminary data.</text>
</comment>
<sequence length="112" mass="12627">MRPEILVDKAGILGKEKKSAAAVAYYFLETVGCCLKKADPTLYNKVKNDMTTIDDLIQEREKARQEAKEEGEEAEKALKEETISENDEGYKEAKAKVDKMLAEIKKNDEEIA</sequence>
<proteinExistence type="predicted"/>
<name>A0ACA9LYT5_9GLOM</name>
<accession>A0ACA9LYT5</accession>
<evidence type="ECO:0000313" key="2">
    <source>
        <dbReference type="Proteomes" id="UP000789366"/>
    </source>
</evidence>
<evidence type="ECO:0000313" key="1">
    <source>
        <dbReference type="EMBL" id="CAG8551770.1"/>
    </source>
</evidence>
<keyword evidence="2" id="KW-1185">Reference proteome</keyword>
<gene>
    <name evidence="1" type="ORF">SPELUC_LOCUS5238</name>
</gene>
<protein>
    <submittedName>
        <fullName evidence="1">876_t:CDS:1</fullName>
    </submittedName>
</protein>
<dbReference type="Proteomes" id="UP000789366">
    <property type="component" value="Unassembled WGS sequence"/>
</dbReference>
<reference evidence="1" key="1">
    <citation type="submission" date="2021-06" db="EMBL/GenBank/DDBJ databases">
        <authorList>
            <person name="Kallberg Y."/>
            <person name="Tangrot J."/>
            <person name="Rosling A."/>
        </authorList>
    </citation>
    <scope>NUCLEOTIDE SEQUENCE</scope>
    <source>
        <strain evidence="1">28 12/20/2015</strain>
    </source>
</reference>
<organism evidence="1 2">
    <name type="scientific">Cetraspora pellucida</name>
    <dbReference type="NCBI Taxonomy" id="1433469"/>
    <lineage>
        <taxon>Eukaryota</taxon>
        <taxon>Fungi</taxon>
        <taxon>Fungi incertae sedis</taxon>
        <taxon>Mucoromycota</taxon>
        <taxon>Glomeromycotina</taxon>
        <taxon>Glomeromycetes</taxon>
        <taxon>Diversisporales</taxon>
        <taxon>Gigasporaceae</taxon>
        <taxon>Cetraspora</taxon>
    </lineage>
</organism>